<dbReference type="AlphaFoldDB" id="A0A2M4DDP9"/>
<accession>A0A2M4DDP9</accession>
<dbReference type="EMBL" id="GGFL01011545">
    <property type="protein sequence ID" value="MBW75723.1"/>
    <property type="molecule type" value="Transcribed_RNA"/>
</dbReference>
<reference evidence="2" key="1">
    <citation type="submission" date="2018-01" db="EMBL/GenBank/DDBJ databases">
        <title>An insight into the sialome of Amazonian anophelines.</title>
        <authorList>
            <person name="Ribeiro J.M."/>
            <person name="Scarpassa V."/>
            <person name="Calvo E."/>
        </authorList>
    </citation>
    <scope>NUCLEOTIDE SEQUENCE</scope>
</reference>
<name>A0A2M4DDP9_ANODA</name>
<sequence length="152" mass="16489">MSWARMWPVCTALWALPVASWRRCPSIRSDWGLAEAEHASPTTASRVAESRTAIHRLPPGQARRDDALWLLCGDCYAAERPTVRMEDVRGPTNAPIVMVAAVTLRLPAGSVAELVRSIRTDRSSNSRRSRTVAGMVGARCESSAAVASRSAC</sequence>
<proteinExistence type="predicted"/>
<organism evidence="2">
    <name type="scientific">Anopheles darlingi</name>
    <name type="common">Mosquito</name>
    <dbReference type="NCBI Taxonomy" id="43151"/>
    <lineage>
        <taxon>Eukaryota</taxon>
        <taxon>Metazoa</taxon>
        <taxon>Ecdysozoa</taxon>
        <taxon>Arthropoda</taxon>
        <taxon>Hexapoda</taxon>
        <taxon>Insecta</taxon>
        <taxon>Pterygota</taxon>
        <taxon>Neoptera</taxon>
        <taxon>Endopterygota</taxon>
        <taxon>Diptera</taxon>
        <taxon>Nematocera</taxon>
        <taxon>Culicoidea</taxon>
        <taxon>Culicidae</taxon>
        <taxon>Anophelinae</taxon>
        <taxon>Anopheles</taxon>
    </lineage>
</organism>
<protein>
    <submittedName>
        <fullName evidence="2">Putative secreted protein</fullName>
    </submittedName>
</protein>
<evidence type="ECO:0000256" key="1">
    <source>
        <dbReference type="SAM" id="SignalP"/>
    </source>
</evidence>
<evidence type="ECO:0000313" key="2">
    <source>
        <dbReference type="EMBL" id="MBW75723.1"/>
    </source>
</evidence>
<feature type="chain" id="PRO_5014863192" evidence="1">
    <location>
        <begin position="22"/>
        <end position="152"/>
    </location>
</feature>
<feature type="signal peptide" evidence="1">
    <location>
        <begin position="1"/>
        <end position="21"/>
    </location>
</feature>
<keyword evidence="1" id="KW-0732">Signal</keyword>